<gene>
    <name evidence="3" type="ORF">I6N98_06290</name>
</gene>
<feature type="domain" description="Metallo-beta-lactamase" evidence="2">
    <location>
        <begin position="35"/>
        <end position="233"/>
    </location>
</feature>
<dbReference type="SUPFAM" id="SSF56281">
    <property type="entry name" value="Metallo-hydrolase/oxidoreductase"/>
    <property type="match status" value="1"/>
</dbReference>
<dbReference type="Pfam" id="PF00753">
    <property type="entry name" value="Lactamase_B"/>
    <property type="match status" value="1"/>
</dbReference>
<accession>A0A7T4R373</accession>
<evidence type="ECO:0000259" key="2">
    <source>
        <dbReference type="SMART" id="SM00849"/>
    </source>
</evidence>
<dbReference type="InterPro" id="IPR052195">
    <property type="entry name" value="Bact_Alkyl/Aryl-Sulfatase"/>
</dbReference>
<evidence type="ECO:0000313" key="3">
    <source>
        <dbReference type="EMBL" id="QQD19455.1"/>
    </source>
</evidence>
<dbReference type="Proteomes" id="UP000596063">
    <property type="component" value="Chromosome"/>
</dbReference>
<evidence type="ECO:0000313" key="4">
    <source>
        <dbReference type="Proteomes" id="UP000596063"/>
    </source>
</evidence>
<protein>
    <submittedName>
        <fullName evidence="3">MBL fold metallo-hydrolase</fullName>
    </submittedName>
</protein>
<reference evidence="3 4" key="1">
    <citation type="submission" date="2020-12" db="EMBL/GenBank/DDBJ databases">
        <authorList>
            <person name="Shan Y."/>
        </authorList>
    </citation>
    <scope>NUCLEOTIDE SEQUENCE [LARGE SCALE GENOMIC DNA]</scope>
    <source>
        <strain evidence="4">csc3.9</strain>
    </source>
</reference>
<dbReference type="KEGG" id="snan:I6N98_06290"/>
<keyword evidence="3" id="KW-0378">Hydrolase</keyword>
<dbReference type="InterPro" id="IPR029228">
    <property type="entry name" value="Alkyl_sulf_dimr"/>
</dbReference>
<dbReference type="PANTHER" id="PTHR43223">
    <property type="entry name" value="ALKYL/ARYL-SULFATASE"/>
    <property type="match status" value="1"/>
</dbReference>
<dbReference type="GO" id="GO:0046983">
    <property type="term" value="F:protein dimerization activity"/>
    <property type="evidence" value="ECO:0007669"/>
    <property type="project" value="InterPro"/>
</dbReference>
<feature type="region of interest" description="Disordered" evidence="1">
    <location>
        <begin position="412"/>
        <end position="434"/>
    </location>
</feature>
<dbReference type="PANTHER" id="PTHR43223:SF2">
    <property type="entry name" value="METALLO-BETA-LACTAMASE DOMAIN-CONTAINING PROTEIN"/>
    <property type="match status" value="1"/>
</dbReference>
<name>A0A7T4R373_9GAMM</name>
<dbReference type="EMBL" id="CP066167">
    <property type="protein sequence ID" value="QQD19455.1"/>
    <property type="molecule type" value="Genomic_DNA"/>
</dbReference>
<feature type="compositionally biased region" description="Polar residues" evidence="1">
    <location>
        <begin position="423"/>
        <end position="434"/>
    </location>
</feature>
<dbReference type="Pfam" id="PF14863">
    <property type="entry name" value="Alkyl_sulf_dimr"/>
    <property type="match status" value="1"/>
</dbReference>
<dbReference type="InterPro" id="IPR038536">
    <property type="entry name" value="Alkyl/aryl-sulf_dimr_sf"/>
</dbReference>
<dbReference type="AlphaFoldDB" id="A0A7T4R373"/>
<dbReference type="InterPro" id="IPR036866">
    <property type="entry name" value="RibonucZ/Hydroxyglut_hydro"/>
</dbReference>
<dbReference type="InterPro" id="IPR001279">
    <property type="entry name" value="Metallo-B-lactamas"/>
</dbReference>
<evidence type="ECO:0000256" key="1">
    <source>
        <dbReference type="SAM" id="MobiDB-lite"/>
    </source>
</evidence>
<proteinExistence type="predicted"/>
<keyword evidence="4" id="KW-1185">Reference proteome</keyword>
<dbReference type="SMART" id="SM00849">
    <property type="entry name" value="Lactamase_B"/>
    <property type="match status" value="1"/>
</dbReference>
<sequence length="434" mass="47082">MGDAKKPQLASLVQAGAQQTEAEPITERIFMAKDISNAYLVKTDGGDVLVNAGFMGSAQSIKTLFEPHRSGPLQAIFLTQAHADHFGGVPVLKESDTKIVAQRGFVDTAQFFHRLMPYLGRRSGKLWGGTIQGRRDPVPEVAPDIAVDDHLALEFGGTRFDVIATPGGESPDAVAVWMPAEKTLFTGNLFGPVFMSVPNLNTVRGDKPRSVERFLSSLNRVRTLGAELLITGHGEPIRGGDHIQAQLDKLYDAVAYIRDETIAGMNAGKDLYQLMAEVTLPAHLSLLQAHGKVSWAVRSIWHEYSGWFLYDSTASLYPVPPSAVYQDIADLAGGADALATRAQGHVEARRAVQAIQLLDIALTAAPAHRHSLDVKRQALQQLLDAAAAADNLSEIMWLRSELKAVDDTLNPSGYSYKKPYNKPDNNSGNKPGND</sequence>
<dbReference type="RefSeq" id="WP_198570939.1">
    <property type="nucleotide sequence ID" value="NZ_CP066167.1"/>
</dbReference>
<organism evidence="3 4">
    <name type="scientific">Spongiibacter nanhainus</name>
    <dbReference type="NCBI Taxonomy" id="2794344"/>
    <lineage>
        <taxon>Bacteria</taxon>
        <taxon>Pseudomonadati</taxon>
        <taxon>Pseudomonadota</taxon>
        <taxon>Gammaproteobacteria</taxon>
        <taxon>Cellvibrionales</taxon>
        <taxon>Spongiibacteraceae</taxon>
        <taxon>Spongiibacter</taxon>
    </lineage>
</organism>
<dbReference type="Gene3D" id="3.60.15.30">
    <property type="entry name" value="Metallo-beta-lactamase domain"/>
    <property type="match status" value="1"/>
</dbReference>
<dbReference type="GO" id="GO:0016787">
    <property type="term" value="F:hydrolase activity"/>
    <property type="evidence" value="ECO:0007669"/>
    <property type="project" value="UniProtKB-KW"/>
</dbReference>
<dbReference type="Gene3D" id="1.25.40.880">
    <property type="entry name" value="Alkyl sulfatase, dimerisation domain"/>
    <property type="match status" value="1"/>
</dbReference>